<sequence length="141" mass="15834">MKANYHSLRFVSKLFILIFLLQSCSIYRSKPASVDRAVEFNRKVKLTTENNQVFKFKSLEREGTDLFGIARANSKVAKQMAENIVEKNYRGKFVKIGIAEDSVEEIKLKNYIVSAIVPIAVVIVVFAGFIALIASTVAFLP</sequence>
<proteinExistence type="predicted"/>
<dbReference type="STRING" id="865937.Gilli_2364"/>
<dbReference type="HOGENOM" id="CLU_1822599_0_0_10"/>
<gene>
    <name evidence="2" type="ORF">Gilli_2364</name>
</gene>
<reference evidence="3" key="1">
    <citation type="journal article" date="2012" name="Stand. Genomic Sci.">
        <title>Genome sequence of the Antarctic rhodopsins-containing flavobacterium Gillisia limnaea type strain (R-8282(T)).</title>
        <authorList>
            <person name="Riedel T."/>
            <person name="Held B."/>
            <person name="Nolan M."/>
            <person name="Lucas S."/>
            <person name="Lapidus A."/>
            <person name="Tice H."/>
            <person name="Del Rio T.G."/>
            <person name="Cheng J.F."/>
            <person name="Han C."/>
            <person name="Tapia R."/>
            <person name="Goodwin L.A."/>
            <person name="Pitluck S."/>
            <person name="Liolios K."/>
            <person name="Mavromatis K."/>
            <person name="Pagani I."/>
            <person name="Ivanova N."/>
            <person name="Mikhailova N."/>
            <person name="Pati A."/>
            <person name="Chen A."/>
            <person name="Palaniappan K."/>
            <person name="Land M."/>
            <person name="Rohde M."/>
            <person name="Tindall B.J."/>
            <person name="Detter J.C."/>
            <person name="Goker M."/>
            <person name="Bristow J."/>
            <person name="Eisen J.A."/>
            <person name="Markowitz V."/>
            <person name="Hugenholtz P."/>
            <person name="Kyrpides N.C."/>
            <person name="Klenk H.P."/>
            <person name="Woyke T."/>
        </authorList>
    </citation>
    <scope>NUCLEOTIDE SEQUENCE [LARGE SCALE GENOMIC DNA]</scope>
    <source>
        <strain evidence="3">DSM 15749 / LMG 21470 / R-8282</strain>
    </source>
</reference>
<dbReference type="PROSITE" id="PS51257">
    <property type="entry name" value="PROKAR_LIPOPROTEIN"/>
    <property type="match status" value="1"/>
</dbReference>
<keyword evidence="3" id="KW-1185">Reference proteome</keyword>
<feature type="transmembrane region" description="Helical" evidence="1">
    <location>
        <begin position="111"/>
        <end position="140"/>
    </location>
</feature>
<dbReference type="Proteomes" id="UP000003844">
    <property type="component" value="Unassembled WGS sequence"/>
</dbReference>
<dbReference type="OrthoDB" id="1453201at2"/>
<dbReference type="eggNOG" id="ENOG502ZF7Z">
    <property type="taxonomic scope" value="Bacteria"/>
</dbReference>
<dbReference type="RefSeq" id="WP_006989299.1">
    <property type="nucleotide sequence ID" value="NZ_JH594606.1"/>
</dbReference>
<protein>
    <recommendedName>
        <fullName evidence="4">Lipoprotein</fullName>
    </recommendedName>
</protein>
<accession>H2BWL3</accession>
<evidence type="ECO:0000256" key="1">
    <source>
        <dbReference type="SAM" id="Phobius"/>
    </source>
</evidence>
<dbReference type="AlphaFoldDB" id="H2BWL3"/>
<evidence type="ECO:0000313" key="3">
    <source>
        <dbReference type="Proteomes" id="UP000003844"/>
    </source>
</evidence>
<organism evidence="2 3">
    <name type="scientific">Gillisia limnaea (strain DSM 15749 / LMG 21470 / R-8282)</name>
    <dbReference type="NCBI Taxonomy" id="865937"/>
    <lineage>
        <taxon>Bacteria</taxon>
        <taxon>Pseudomonadati</taxon>
        <taxon>Bacteroidota</taxon>
        <taxon>Flavobacteriia</taxon>
        <taxon>Flavobacteriales</taxon>
        <taxon>Flavobacteriaceae</taxon>
        <taxon>Gillisia</taxon>
    </lineage>
</organism>
<keyword evidence="1" id="KW-1133">Transmembrane helix</keyword>
<keyword evidence="1" id="KW-0472">Membrane</keyword>
<evidence type="ECO:0008006" key="4">
    <source>
        <dbReference type="Google" id="ProtNLM"/>
    </source>
</evidence>
<keyword evidence="1" id="KW-0812">Transmembrane</keyword>
<name>H2BWL3_GILLR</name>
<evidence type="ECO:0000313" key="2">
    <source>
        <dbReference type="EMBL" id="EHQ02991.1"/>
    </source>
</evidence>
<dbReference type="EMBL" id="JH594606">
    <property type="protein sequence ID" value="EHQ02991.1"/>
    <property type="molecule type" value="Genomic_DNA"/>
</dbReference>